<reference evidence="2 3" key="1">
    <citation type="submission" date="2015-12" db="EMBL/GenBank/DDBJ databases">
        <title>Genome sequence of Thalassospira lucentensis MCCC 1A02072.</title>
        <authorList>
            <person name="Lu L."/>
            <person name="Lai Q."/>
            <person name="Shao Z."/>
            <person name="Qian P."/>
        </authorList>
    </citation>
    <scope>NUCLEOTIDE SEQUENCE [LARGE SCALE GENOMIC DNA]</scope>
    <source>
        <strain evidence="2 3">MCCC 1A02072</strain>
    </source>
</reference>
<organism evidence="2 3">
    <name type="scientific">Thalassospira lucentensis</name>
    <dbReference type="NCBI Taxonomy" id="168935"/>
    <lineage>
        <taxon>Bacteria</taxon>
        <taxon>Pseudomonadati</taxon>
        <taxon>Pseudomonadota</taxon>
        <taxon>Alphaproteobacteria</taxon>
        <taxon>Rhodospirillales</taxon>
        <taxon>Thalassospiraceae</taxon>
        <taxon>Thalassospira</taxon>
    </lineage>
</organism>
<evidence type="ECO:0000313" key="2">
    <source>
        <dbReference type="EMBL" id="KZB62936.1"/>
    </source>
</evidence>
<feature type="region of interest" description="Disordered" evidence="1">
    <location>
        <begin position="1"/>
        <end position="20"/>
    </location>
</feature>
<evidence type="ECO:0000313" key="3">
    <source>
        <dbReference type="Proteomes" id="UP000076335"/>
    </source>
</evidence>
<dbReference type="AlphaFoldDB" id="A0A154L540"/>
<accession>A0A154L540</accession>
<gene>
    <name evidence="2" type="ORF">AUP42_02485</name>
</gene>
<name>A0A154L540_9PROT</name>
<comment type="caution">
    <text evidence="2">The sequence shown here is derived from an EMBL/GenBank/DDBJ whole genome shotgun (WGS) entry which is preliminary data.</text>
</comment>
<sequence length="251" mass="26604">MGPLAIGQDGRGPPWRRGSQRDFNRQRLAELGSRWQTAPGDGLLEGAVQGDWCDRLGSVDCLDFVFAKRGISDKGASAAKVGGTTCRRQHGRIAAGCLSSGSEDQGDSLRRLDGSSVPVWISAFSERGISAEGAARQGFAGPRVGGSMGGSRQVPVIGRGGGIGVIAWRCVVGIGRAWRGLGWPGWIWLGRAVWQIRHWTKPPTVRNSGGRFVLNIGSKDALGKACQNQHDGMKVPTLCHISLPVLRTGSG</sequence>
<dbReference type="EMBL" id="LPVY01000020">
    <property type="protein sequence ID" value="KZB62936.1"/>
    <property type="molecule type" value="Genomic_DNA"/>
</dbReference>
<evidence type="ECO:0000256" key="1">
    <source>
        <dbReference type="SAM" id="MobiDB-lite"/>
    </source>
</evidence>
<dbReference type="Proteomes" id="UP000076335">
    <property type="component" value="Unassembled WGS sequence"/>
</dbReference>
<protein>
    <submittedName>
        <fullName evidence="2">Uncharacterized protein</fullName>
    </submittedName>
</protein>
<proteinExistence type="predicted"/>